<reference evidence="1 2" key="1">
    <citation type="submission" date="2020-09" db="EMBL/GenBank/DDBJ databases">
        <title>De no assembly of potato wild relative species, Solanum commersonii.</title>
        <authorList>
            <person name="Cho K."/>
        </authorList>
    </citation>
    <scope>NUCLEOTIDE SEQUENCE [LARGE SCALE GENOMIC DNA]</scope>
    <source>
        <strain evidence="1">LZ3.2</strain>
        <tissue evidence="1">Leaf</tissue>
    </source>
</reference>
<accession>A0A9J5Z2T3</accession>
<name>A0A9J5Z2T3_SOLCO</name>
<dbReference type="EMBL" id="JACXVP010000005">
    <property type="protein sequence ID" value="KAG5606207.1"/>
    <property type="molecule type" value="Genomic_DNA"/>
</dbReference>
<dbReference type="OrthoDB" id="1930966at2759"/>
<keyword evidence="2" id="KW-1185">Reference proteome</keyword>
<evidence type="ECO:0000313" key="1">
    <source>
        <dbReference type="EMBL" id="KAG5606207.1"/>
    </source>
</evidence>
<dbReference type="Proteomes" id="UP000824120">
    <property type="component" value="Chromosome 5"/>
</dbReference>
<dbReference type="AlphaFoldDB" id="A0A9J5Z2T3"/>
<organism evidence="1 2">
    <name type="scientific">Solanum commersonii</name>
    <name type="common">Commerson's wild potato</name>
    <name type="synonym">Commerson's nightshade</name>
    <dbReference type="NCBI Taxonomy" id="4109"/>
    <lineage>
        <taxon>Eukaryota</taxon>
        <taxon>Viridiplantae</taxon>
        <taxon>Streptophyta</taxon>
        <taxon>Embryophyta</taxon>
        <taxon>Tracheophyta</taxon>
        <taxon>Spermatophyta</taxon>
        <taxon>Magnoliopsida</taxon>
        <taxon>eudicotyledons</taxon>
        <taxon>Gunneridae</taxon>
        <taxon>Pentapetalae</taxon>
        <taxon>asterids</taxon>
        <taxon>lamiids</taxon>
        <taxon>Solanales</taxon>
        <taxon>Solanaceae</taxon>
        <taxon>Solanoideae</taxon>
        <taxon>Solaneae</taxon>
        <taxon>Solanum</taxon>
    </lineage>
</organism>
<protein>
    <submittedName>
        <fullName evidence="1">Uncharacterized protein</fullName>
    </submittedName>
</protein>
<dbReference type="InterPro" id="IPR036691">
    <property type="entry name" value="Endo/exonu/phosph_ase_sf"/>
</dbReference>
<evidence type="ECO:0000313" key="2">
    <source>
        <dbReference type="Proteomes" id="UP000824120"/>
    </source>
</evidence>
<sequence length="199" mass="23845">MKRKIGGRPVTKLEVSDFNYCIKLGNLEDKSFRGSKYTWWNGRTYDECIFKRQDKELYNDQLHNIFPVSEVEHPIWSGSDHMPLSITFKATNEKVVKSFRFLNFGHKEDSFMEVVRNHWKAYFESDLFNVSSYTKSVKRALMQWSKYTFSIIFQEIVTEVEEVIRVQEVEFETNPPRFNLEMLHKAHVDVKNLHREEEF</sequence>
<dbReference type="PANTHER" id="PTHR33710">
    <property type="entry name" value="BNAC02G09200D PROTEIN"/>
    <property type="match status" value="1"/>
</dbReference>
<dbReference type="SUPFAM" id="SSF56219">
    <property type="entry name" value="DNase I-like"/>
    <property type="match status" value="1"/>
</dbReference>
<proteinExistence type="predicted"/>
<gene>
    <name evidence="1" type="ORF">H5410_027699</name>
</gene>
<dbReference type="PANTHER" id="PTHR33710:SF79">
    <property type="entry name" value="OS06G0205337 PROTEIN"/>
    <property type="match status" value="1"/>
</dbReference>
<comment type="caution">
    <text evidence="1">The sequence shown here is derived from an EMBL/GenBank/DDBJ whole genome shotgun (WGS) entry which is preliminary data.</text>
</comment>